<evidence type="ECO:0000313" key="4">
    <source>
        <dbReference type="Proteomes" id="UP000739180"/>
    </source>
</evidence>
<dbReference type="GO" id="GO:0016746">
    <property type="term" value="F:acyltransferase activity"/>
    <property type="evidence" value="ECO:0007669"/>
    <property type="project" value="UniProtKB-KW"/>
</dbReference>
<keyword evidence="1" id="KW-1133">Transmembrane helix</keyword>
<sequence length="296" mass="33638">MTPIIKLRGILALVGITLNTALLIIPLYLFALLRLVLPFHPVQVALARVLVVVAESWMAVNNAIISLSSGVRWRVEGMEGLARQEWYLVTANHQSWADILVLQKVTNRRVPSLKFFLKQELIWVPLLGLAWWALDFPFMKRYSRAQLEKHPELKGKDMETTRRACAKYAHFPVSVMNFFEGTRFTRAKHDEQDSPYQHLLKPKAGGAAFTLKAMGGQLHKLLDFTIVYPPGTTRSLLGFLGGAMDQVQVIVHQRPIPDWAADGDYENDPEFRARIQGWISEIWAEKDVLIQSRLSA</sequence>
<evidence type="ECO:0000313" key="3">
    <source>
        <dbReference type="EMBL" id="TMW13498.1"/>
    </source>
</evidence>
<dbReference type="SMART" id="SM00563">
    <property type="entry name" value="PlsC"/>
    <property type="match status" value="1"/>
</dbReference>
<keyword evidence="4" id="KW-1185">Reference proteome</keyword>
<evidence type="ECO:0000256" key="1">
    <source>
        <dbReference type="SAM" id="Phobius"/>
    </source>
</evidence>
<reference evidence="3 4" key="1">
    <citation type="submission" date="2019-05" db="EMBL/GenBank/DDBJ databases">
        <title>Genome of Alcanivorax gelatiniphagus, an oil degrading marine bacteria.</title>
        <authorList>
            <person name="Kwon K.K."/>
        </authorList>
    </citation>
    <scope>NUCLEOTIDE SEQUENCE [LARGE SCALE GENOMIC DNA]</scope>
    <source>
        <strain evidence="3 4">MEBiC 08158</strain>
    </source>
</reference>
<keyword evidence="1" id="KW-0812">Transmembrane</keyword>
<organism evidence="3 4">
    <name type="scientific">Alloalcanivorax gelatiniphagus</name>
    <dbReference type="NCBI Taxonomy" id="1194167"/>
    <lineage>
        <taxon>Bacteria</taxon>
        <taxon>Pseudomonadati</taxon>
        <taxon>Pseudomonadota</taxon>
        <taxon>Gammaproteobacteria</taxon>
        <taxon>Oceanospirillales</taxon>
        <taxon>Alcanivoracaceae</taxon>
        <taxon>Alloalcanivorax</taxon>
    </lineage>
</organism>
<keyword evidence="3" id="KW-0808">Transferase</keyword>
<protein>
    <submittedName>
        <fullName evidence="3">Acyltransferase</fullName>
    </submittedName>
</protein>
<dbReference type="CDD" id="cd07990">
    <property type="entry name" value="LPLAT_LCLAT1-like"/>
    <property type="match status" value="1"/>
</dbReference>
<dbReference type="RefSeq" id="WP_138771861.1">
    <property type="nucleotide sequence ID" value="NZ_JBHSSX010000058.1"/>
</dbReference>
<feature type="transmembrane region" description="Helical" evidence="1">
    <location>
        <begin position="12"/>
        <end position="33"/>
    </location>
</feature>
<gene>
    <name evidence="3" type="ORF">FGS76_06765</name>
</gene>
<keyword evidence="1" id="KW-0472">Membrane</keyword>
<dbReference type="PANTHER" id="PTHR10983:SF16">
    <property type="entry name" value="LYSOCARDIOLIPIN ACYLTRANSFERASE 1"/>
    <property type="match status" value="1"/>
</dbReference>
<comment type="caution">
    <text evidence="3">The sequence shown here is derived from an EMBL/GenBank/DDBJ whole genome shotgun (WGS) entry which is preliminary data.</text>
</comment>
<dbReference type="Pfam" id="PF01553">
    <property type="entry name" value="Acyltransferase"/>
    <property type="match status" value="1"/>
</dbReference>
<accession>A0ABY2XMG9</accession>
<dbReference type="EMBL" id="VCQT01000024">
    <property type="protein sequence ID" value="TMW13498.1"/>
    <property type="molecule type" value="Genomic_DNA"/>
</dbReference>
<proteinExistence type="predicted"/>
<dbReference type="InterPro" id="IPR002123">
    <property type="entry name" value="Plipid/glycerol_acylTrfase"/>
</dbReference>
<dbReference type="Proteomes" id="UP000739180">
    <property type="component" value="Unassembled WGS sequence"/>
</dbReference>
<feature type="domain" description="Phospholipid/glycerol acyltransferase" evidence="2">
    <location>
        <begin position="87"/>
        <end position="229"/>
    </location>
</feature>
<evidence type="ECO:0000259" key="2">
    <source>
        <dbReference type="SMART" id="SM00563"/>
    </source>
</evidence>
<dbReference type="NCBIfam" id="NF010621">
    <property type="entry name" value="PRK14014.1"/>
    <property type="match status" value="1"/>
</dbReference>
<dbReference type="SUPFAM" id="SSF69593">
    <property type="entry name" value="Glycerol-3-phosphate (1)-acyltransferase"/>
    <property type="match status" value="1"/>
</dbReference>
<name>A0ABY2XMG9_9GAMM</name>
<keyword evidence="3" id="KW-0012">Acyltransferase</keyword>
<dbReference type="PANTHER" id="PTHR10983">
    <property type="entry name" value="1-ACYLGLYCEROL-3-PHOSPHATE ACYLTRANSFERASE-RELATED"/>
    <property type="match status" value="1"/>
</dbReference>